<sequence>MASTSRRPSSRMFLLPSVQRRFSTSKIASGTTSVTLAMSVMSVPPRASPSCSASPPQPLVVIL</sequence>
<accession>A0A0D0D4K6</accession>
<dbReference type="EMBL" id="KN831686">
    <property type="protein sequence ID" value="KIK71770.1"/>
    <property type="molecule type" value="Genomic_DNA"/>
</dbReference>
<dbReference type="InParanoid" id="A0A0D0D4K6"/>
<evidence type="ECO:0000313" key="1">
    <source>
        <dbReference type="EMBL" id="KIK71770.1"/>
    </source>
</evidence>
<gene>
    <name evidence="1" type="ORF">PAXRUDRAFT_22857</name>
</gene>
<dbReference type="Proteomes" id="UP000054538">
    <property type="component" value="Unassembled WGS sequence"/>
</dbReference>
<dbReference type="HOGENOM" id="CLU_2886503_0_0_1"/>
<reference evidence="2" key="2">
    <citation type="submission" date="2015-01" db="EMBL/GenBank/DDBJ databases">
        <title>Evolutionary Origins and Diversification of the Mycorrhizal Mutualists.</title>
        <authorList>
            <consortium name="DOE Joint Genome Institute"/>
            <consortium name="Mycorrhizal Genomics Consortium"/>
            <person name="Kohler A."/>
            <person name="Kuo A."/>
            <person name="Nagy L.G."/>
            <person name="Floudas D."/>
            <person name="Copeland A."/>
            <person name="Barry K.W."/>
            <person name="Cichocki N."/>
            <person name="Veneault-Fourrey C."/>
            <person name="LaButti K."/>
            <person name="Lindquist E.A."/>
            <person name="Lipzen A."/>
            <person name="Lundell T."/>
            <person name="Morin E."/>
            <person name="Murat C."/>
            <person name="Riley R."/>
            <person name="Ohm R."/>
            <person name="Sun H."/>
            <person name="Tunlid A."/>
            <person name="Henrissat B."/>
            <person name="Grigoriev I.V."/>
            <person name="Hibbett D.S."/>
            <person name="Martin F."/>
        </authorList>
    </citation>
    <scope>NUCLEOTIDE SEQUENCE [LARGE SCALE GENOMIC DNA]</scope>
    <source>
        <strain evidence="2">Ve08.2h10</strain>
    </source>
</reference>
<keyword evidence="2" id="KW-1185">Reference proteome</keyword>
<name>A0A0D0D4K6_9AGAM</name>
<protein>
    <submittedName>
        <fullName evidence="1">Uncharacterized protein</fullName>
    </submittedName>
</protein>
<proteinExistence type="predicted"/>
<dbReference type="AlphaFoldDB" id="A0A0D0D4K6"/>
<evidence type="ECO:0000313" key="2">
    <source>
        <dbReference type="Proteomes" id="UP000054538"/>
    </source>
</evidence>
<organism evidence="1 2">
    <name type="scientific">Paxillus rubicundulus Ve08.2h10</name>
    <dbReference type="NCBI Taxonomy" id="930991"/>
    <lineage>
        <taxon>Eukaryota</taxon>
        <taxon>Fungi</taxon>
        <taxon>Dikarya</taxon>
        <taxon>Basidiomycota</taxon>
        <taxon>Agaricomycotina</taxon>
        <taxon>Agaricomycetes</taxon>
        <taxon>Agaricomycetidae</taxon>
        <taxon>Boletales</taxon>
        <taxon>Paxilineae</taxon>
        <taxon>Paxillaceae</taxon>
        <taxon>Paxillus</taxon>
    </lineage>
</organism>
<reference evidence="1 2" key="1">
    <citation type="submission" date="2014-04" db="EMBL/GenBank/DDBJ databases">
        <authorList>
            <consortium name="DOE Joint Genome Institute"/>
            <person name="Kuo A."/>
            <person name="Kohler A."/>
            <person name="Jargeat P."/>
            <person name="Nagy L.G."/>
            <person name="Floudas D."/>
            <person name="Copeland A."/>
            <person name="Barry K.W."/>
            <person name="Cichocki N."/>
            <person name="Veneault-Fourrey C."/>
            <person name="LaButti K."/>
            <person name="Lindquist E.A."/>
            <person name="Lipzen A."/>
            <person name="Lundell T."/>
            <person name="Morin E."/>
            <person name="Murat C."/>
            <person name="Sun H."/>
            <person name="Tunlid A."/>
            <person name="Henrissat B."/>
            <person name="Grigoriev I.V."/>
            <person name="Hibbett D.S."/>
            <person name="Martin F."/>
            <person name="Nordberg H.P."/>
            <person name="Cantor M.N."/>
            <person name="Hua S.X."/>
        </authorList>
    </citation>
    <scope>NUCLEOTIDE SEQUENCE [LARGE SCALE GENOMIC DNA]</scope>
    <source>
        <strain evidence="1 2">Ve08.2h10</strain>
    </source>
</reference>